<evidence type="ECO:0000256" key="7">
    <source>
        <dbReference type="HAMAP-Rule" id="MF_00156"/>
    </source>
</evidence>
<evidence type="ECO:0000256" key="2">
    <source>
        <dbReference type="ARBA" id="ARBA00008676"/>
    </source>
</evidence>
<keyword evidence="7 10" id="KW-0460">Magnesium</keyword>
<feature type="binding site" evidence="7 9">
    <location>
        <begin position="47"/>
        <end position="48"/>
    </location>
    <ligand>
        <name>3-methyl-2-oxobutanoate</name>
        <dbReference type="ChEBI" id="CHEBI:11851"/>
    </ligand>
</feature>
<comment type="pathway">
    <text evidence="1 7">Cofactor biosynthesis; (R)-pantothenate biosynthesis; (R)-pantoate from 3-methyl-2-oxobutanoate: step 1/2.</text>
</comment>
<evidence type="ECO:0000256" key="8">
    <source>
        <dbReference type="PIRSR" id="PIRSR000388-1"/>
    </source>
</evidence>
<evidence type="ECO:0000256" key="3">
    <source>
        <dbReference type="ARBA" id="ARBA00011424"/>
    </source>
</evidence>
<protein>
    <recommendedName>
        <fullName evidence="7">3-methyl-2-oxobutanoate hydroxymethyltransferase</fullName>
        <ecNumber evidence="7">2.1.2.11</ecNumber>
    </recommendedName>
    <alternativeName>
        <fullName evidence="7">Ketopantoate hydroxymethyltransferase</fullName>
        <shortName evidence="7">KPHMT</shortName>
    </alternativeName>
</protein>
<evidence type="ECO:0000313" key="12">
    <source>
        <dbReference type="Proteomes" id="UP001075225"/>
    </source>
</evidence>
<keyword evidence="7 10" id="KW-0479">Metal-binding</keyword>
<accession>A0A9Q4KJ75</accession>
<feature type="binding site" evidence="7 9">
    <location>
        <position position="115"/>
    </location>
    <ligand>
        <name>3-methyl-2-oxobutanoate</name>
        <dbReference type="ChEBI" id="CHEBI:11851"/>
    </ligand>
</feature>
<reference evidence="11" key="1">
    <citation type="submission" date="2022-12" db="EMBL/GenBank/DDBJ databases">
        <title>Species Delineation and Comparative Genomics within the Campylobacter ureolyticus Complex.</title>
        <authorList>
            <person name="Maki J."/>
            <person name="Howard M."/>
            <person name="Connelly S."/>
            <person name="Hardy D.J."/>
            <person name="Cameron A."/>
        </authorList>
    </citation>
    <scope>NUCLEOTIDE SEQUENCE</scope>
    <source>
        <strain evidence="11">URMC_787</strain>
    </source>
</reference>
<sequence>MDKHEKKVTINYLKSQKGKSKLTMITAYDALFANIFDGFVDMILIGDSVEMNFNGRDDTLKATMQNMIYHTKAVCRGAKTSYIIADMPFGSIKDEKTALKNAILFYKKTKADAVKIEANNVALSTIQTIANNGIAVVAHIGLTPQNSREESGYHVKGKEESKADALVKKAMDLEKAGAVMLVVEGTISNVAEKITQSVKIPVIGIGAGNKTDGQVLVFSDAFGFYDKFKPKFVKRFLNGKELVQNALFEYINEVKSGKFPDQEHSYNG</sequence>
<feature type="active site" description="Proton acceptor" evidence="7 8">
    <location>
        <position position="184"/>
    </location>
</feature>
<evidence type="ECO:0000256" key="10">
    <source>
        <dbReference type="PIRSR" id="PIRSR000388-3"/>
    </source>
</evidence>
<dbReference type="GO" id="GO:0003864">
    <property type="term" value="F:3-methyl-2-oxobutanoate hydroxymethyltransferase activity"/>
    <property type="evidence" value="ECO:0007669"/>
    <property type="project" value="UniProtKB-UniRule"/>
</dbReference>
<keyword evidence="4 7" id="KW-0566">Pantothenate biosynthesis</keyword>
<keyword evidence="5 7" id="KW-0808">Transferase</keyword>
<evidence type="ECO:0000256" key="5">
    <source>
        <dbReference type="ARBA" id="ARBA00022679"/>
    </source>
</evidence>
<evidence type="ECO:0000256" key="1">
    <source>
        <dbReference type="ARBA" id="ARBA00005033"/>
    </source>
</evidence>
<evidence type="ECO:0000256" key="6">
    <source>
        <dbReference type="ARBA" id="ARBA00056497"/>
    </source>
</evidence>
<comment type="subunit">
    <text evidence="3 7">Homodecamer; pentamer of dimers.</text>
</comment>
<dbReference type="AlphaFoldDB" id="A0A9Q4KJ75"/>
<dbReference type="HAMAP" id="MF_00156">
    <property type="entry name" value="PanB"/>
    <property type="match status" value="1"/>
</dbReference>
<proteinExistence type="inferred from homology"/>
<dbReference type="InterPro" id="IPR040442">
    <property type="entry name" value="Pyrv_kinase-like_dom_sf"/>
</dbReference>
<dbReference type="NCBIfam" id="NF001452">
    <property type="entry name" value="PRK00311.1"/>
    <property type="match status" value="1"/>
</dbReference>
<keyword evidence="7" id="KW-0963">Cytoplasm</keyword>
<evidence type="ECO:0000313" key="11">
    <source>
        <dbReference type="EMBL" id="MCZ6158940.1"/>
    </source>
</evidence>
<dbReference type="SUPFAM" id="SSF51621">
    <property type="entry name" value="Phosphoenolpyruvate/pyruvate domain"/>
    <property type="match status" value="1"/>
</dbReference>
<comment type="function">
    <text evidence="6 7">Catalyzes the reversible reaction in which hydroxymethyl group from 5,10-methylenetetrahydrofolate is transferred onto alpha-ketoisovalerate to form ketopantoate.</text>
</comment>
<dbReference type="EC" id="2.1.2.11" evidence="7"/>
<comment type="similarity">
    <text evidence="2 7">Belongs to the PanB family.</text>
</comment>
<dbReference type="GO" id="GO:0005737">
    <property type="term" value="C:cytoplasm"/>
    <property type="evidence" value="ECO:0007669"/>
    <property type="project" value="UniProtKB-SubCell"/>
</dbReference>
<dbReference type="GO" id="GO:0000287">
    <property type="term" value="F:magnesium ion binding"/>
    <property type="evidence" value="ECO:0007669"/>
    <property type="project" value="TreeGrafter"/>
</dbReference>
<dbReference type="Proteomes" id="UP001075225">
    <property type="component" value="Unassembled WGS sequence"/>
</dbReference>
<feature type="binding site" evidence="7 10">
    <location>
        <position position="86"/>
    </location>
    <ligand>
        <name>Mg(2+)</name>
        <dbReference type="ChEBI" id="CHEBI:18420"/>
    </ligand>
</feature>
<comment type="cofactor">
    <cofactor evidence="7 10">
        <name>Mg(2+)</name>
        <dbReference type="ChEBI" id="CHEBI:18420"/>
    </cofactor>
    <text evidence="7 10">Binds 1 Mg(2+) ion per subunit.</text>
</comment>
<evidence type="ECO:0000256" key="9">
    <source>
        <dbReference type="PIRSR" id="PIRSR000388-2"/>
    </source>
</evidence>
<dbReference type="PANTHER" id="PTHR20881:SF0">
    <property type="entry name" value="3-METHYL-2-OXOBUTANOATE HYDROXYMETHYLTRANSFERASE"/>
    <property type="match status" value="1"/>
</dbReference>
<name>A0A9Q4KJ75_9BACT</name>
<dbReference type="InterPro" id="IPR003700">
    <property type="entry name" value="Pantoate_hydroxy_MeTrfase"/>
</dbReference>
<feature type="binding site" evidence="7 10">
    <location>
        <position position="47"/>
    </location>
    <ligand>
        <name>Mg(2+)</name>
        <dbReference type="ChEBI" id="CHEBI:18420"/>
    </ligand>
</feature>
<comment type="subcellular location">
    <subcellularLocation>
        <location evidence="7">Cytoplasm</location>
    </subcellularLocation>
</comment>
<comment type="catalytic activity">
    <reaction evidence="7">
        <text>(6R)-5,10-methylene-5,6,7,8-tetrahydrofolate + 3-methyl-2-oxobutanoate + H2O = 2-dehydropantoate + (6S)-5,6,7,8-tetrahydrofolate</text>
        <dbReference type="Rhea" id="RHEA:11824"/>
        <dbReference type="ChEBI" id="CHEBI:11561"/>
        <dbReference type="ChEBI" id="CHEBI:11851"/>
        <dbReference type="ChEBI" id="CHEBI:15377"/>
        <dbReference type="ChEBI" id="CHEBI:15636"/>
        <dbReference type="ChEBI" id="CHEBI:57453"/>
        <dbReference type="EC" id="2.1.2.11"/>
    </reaction>
</comment>
<dbReference type="Pfam" id="PF02548">
    <property type="entry name" value="Pantoate_transf"/>
    <property type="match status" value="1"/>
</dbReference>
<dbReference type="GO" id="GO:0015940">
    <property type="term" value="P:pantothenate biosynthetic process"/>
    <property type="evidence" value="ECO:0007669"/>
    <property type="project" value="UniProtKB-UniRule"/>
</dbReference>
<dbReference type="Gene3D" id="3.20.20.60">
    <property type="entry name" value="Phosphoenolpyruvate-binding domains"/>
    <property type="match status" value="1"/>
</dbReference>
<comment type="caution">
    <text evidence="11">The sequence shown here is derived from an EMBL/GenBank/DDBJ whole genome shotgun (WGS) entry which is preliminary data.</text>
</comment>
<dbReference type="EMBL" id="JAPXGO010000001">
    <property type="protein sequence ID" value="MCZ6158940.1"/>
    <property type="molecule type" value="Genomic_DNA"/>
</dbReference>
<gene>
    <name evidence="7 11" type="primary">panB</name>
    <name evidence="11" type="ORF">O6B32_00360</name>
</gene>
<dbReference type="PIRSF" id="PIRSF000388">
    <property type="entry name" value="Pantoate_hydroxy_MeTrfase"/>
    <property type="match status" value="1"/>
</dbReference>
<dbReference type="CDD" id="cd06557">
    <property type="entry name" value="KPHMT-like"/>
    <property type="match status" value="1"/>
</dbReference>
<dbReference type="FunFam" id="3.20.20.60:FF:000003">
    <property type="entry name" value="3-methyl-2-oxobutanoate hydroxymethyltransferase"/>
    <property type="match status" value="1"/>
</dbReference>
<dbReference type="InterPro" id="IPR015813">
    <property type="entry name" value="Pyrv/PenolPyrv_kinase-like_dom"/>
</dbReference>
<dbReference type="RefSeq" id="WP_244079130.1">
    <property type="nucleotide sequence ID" value="NZ_BQNW01000001.1"/>
</dbReference>
<feature type="binding site" evidence="7 10">
    <location>
        <position position="117"/>
    </location>
    <ligand>
        <name>Mg(2+)</name>
        <dbReference type="ChEBI" id="CHEBI:18420"/>
    </ligand>
</feature>
<organism evidence="11 12">
    <name type="scientific">Campylobacter ureolyticus</name>
    <dbReference type="NCBI Taxonomy" id="827"/>
    <lineage>
        <taxon>Bacteria</taxon>
        <taxon>Pseudomonadati</taxon>
        <taxon>Campylobacterota</taxon>
        <taxon>Epsilonproteobacteria</taxon>
        <taxon>Campylobacterales</taxon>
        <taxon>Campylobacteraceae</taxon>
        <taxon>Campylobacter</taxon>
    </lineage>
</organism>
<feature type="binding site" evidence="7 9">
    <location>
        <position position="86"/>
    </location>
    <ligand>
        <name>3-methyl-2-oxobutanoate</name>
        <dbReference type="ChEBI" id="CHEBI:11851"/>
    </ligand>
</feature>
<dbReference type="NCBIfam" id="TIGR00222">
    <property type="entry name" value="panB"/>
    <property type="match status" value="1"/>
</dbReference>
<dbReference type="PANTHER" id="PTHR20881">
    <property type="entry name" value="3-METHYL-2-OXOBUTANOATE HYDROXYMETHYLTRANSFERASE"/>
    <property type="match status" value="1"/>
</dbReference>
<evidence type="ECO:0000256" key="4">
    <source>
        <dbReference type="ARBA" id="ARBA00022655"/>
    </source>
</evidence>